<dbReference type="Proteomes" id="UP000431744">
    <property type="component" value="Unassembled WGS sequence"/>
</dbReference>
<reference evidence="1 2" key="1">
    <citation type="submission" date="2019-09" db="EMBL/GenBank/DDBJ databases">
        <title>Phylogeny of genus Pseudoclavibacter and closely related genus.</title>
        <authorList>
            <person name="Li Y."/>
        </authorList>
    </citation>
    <scope>NUCLEOTIDE SEQUENCE [LARGE SCALE GENOMIC DNA]</scope>
    <source>
        <strain evidence="1 2">EGI 60007</strain>
    </source>
</reference>
<dbReference type="RefSeq" id="WP_158028070.1">
    <property type="nucleotide sequence ID" value="NZ_BMHG01000001.1"/>
</dbReference>
<dbReference type="EMBL" id="WBJY01000001">
    <property type="protein sequence ID" value="KAB1649480.1"/>
    <property type="molecule type" value="Genomic_DNA"/>
</dbReference>
<accession>A0A6H9WT45</accession>
<dbReference type="AlphaFoldDB" id="A0A6H9WT45"/>
<dbReference type="Gene3D" id="3.10.450.50">
    <property type="match status" value="1"/>
</dbReference>
<name>A0A6H9WT45_9MICO</name>
<keyword evidence="2" id="KW-1185">Reference proteome</keyword>
<proteinExistence type="predicted"/>
<organism evidence="1 2">
    <name type="scientific">Pseudoclavibacter endophyticus</name>
    <dbReference type="NCBI Taxonomy" id="1778590"/>
    <lineage>
        <taxon>Bacteria</taxon>
        <taxon>Bacillati</taxon>
        <taxon>Actinomycetota</taxon>
        <taxon>Actinomycetes</taxon>
        <taxon>Micrococcales</taxon>
        <taxon>Microbacteriaceae</taxon>
        <taxon>Pseudoclavibacter</taxon>
    </lineage>
</organism>
<comment type="caution">
    <text evidence="1">The sequence shown here is derived from an EMBL/GenBank/DDBJ whole genome shotgun (WGS) entry which is preliminary data.</text>
</comment>
<sequence>MTVTLSSAAPPALQEYYRILAAGPQEYGNGAVLRPLLREHLDFTGSRAGHHANATDGFIEGITGFIATVEQITIVRDVHDAAGSAVLYEAKMPGGVMSFAEFYTFVDGRIDTLHLHYDEGLYRELGGR</sequence>
<evidence type="ECO:0000313" key="1">
    <source>
        <dbReference type="EMBL" id="KAB1649480.1"/>
    </source>
</evidence>
<dbReference type="OrthoDB" id="3532676at2"/>
<evidence type="ECO:0008006" key="3">
    <source>
        <dbReference type="Google" id="ProtNLM"/>
    </source>
</evidence>
<evidence type="ECO:0000313" key="2">
    <source>
        <dbReference type="Proteomes" id="UP000431744"/>
    </source>
</evidence>
<protein>
    <recommendedName>
        <fullName evidence="3">Nuclear transport factor 2 family protein</fullName>
    </recommendedName>
</protein>
<gene>
    <name evidence="1" type="ORF">F8O04_04240</name>
</gene>